<dbReference type="InterPro" id="IPR000832">
    <property type="entry name" value="GPCR_2_secretin-like"/>
</dbReference>
<evidence type="ECO:0000256" key="4">
    <source>
        <dbReference type="ARBA" id="ARBA00023136"/>
    </source>
</evidence>
<evidence type="ECO:0000256" key="2">
    <source>
        <dbReference type="ARBA" id="ARBA00022692"/>
    </source>
</evidence>
<comment type="subcellular location">
    <subcellularLocation>
        <location evidence="1">Membrane</location>
        <topology evidence="1">Multi-pass membrane protein</topology>
    </subcellularLocation>
</comment>
<dbReference type="PRINTS" id="PR00249">
    <property type="entry name" value="GPCRSECRETIN"/>
</dbReference>
<keyword evidence="2 5" id="KW-0812">Transmembrane</keyword>
<dbReference type="PROSITE" id="PS50261">
    <property type="entry name" value="G_PROTEIN_RECEP_F2_4"/>
    <property type="match status" value="1"/>
</dbReference>
<accession>A0ABM0ML86</accession>
<evidence type="ECO:0000256" key="5">
    <source>
        <dbReference type="SAM" id="Phobius"/>
    </source>
</evidence>
<evidence type="ECO:0000256" key="1">
    <source>
        <dbReference type="ARBA" id="ARBA00004141"/>
    </source>
</evidence>
<keyword evidence="7" id="KW-1185">Reference proteome</keyword>
<evidence type="ECO:0000313" key="7">
    <source>
        <dbReference type="Proteomes" id="UP000694865"/>
    </source>
</evidence>
<feature type="transmembrane region" description="Helical" evidence="5">
    <location>
        <begin position="12"/>
        <end position="32"/>
    </location>
</feature>
<dbReference type="Pfam" id="PF00002">
    <property type="entry name" value="7tm_2"/>
    <property type="match status" value="1"/>
</dbReference>
<organism evidence="7 8">
    <name type="scientific">Saccoglossus kowalevskii</name>
    <name type="common">Acorn worm</name>
    <dbReference type="NCBI Taxonomy" id="10224"/>
    <lineage>
        <taxon>Eukaryota</taxon>
        <taxon>Metazoa</taxon>
        <taxon>Hemichordata</taxon>
        <taxon>Enteropneusta</taxon>
        <taxon>Harrimaniidae</taxon>
        <taxon>Saccoglossus</taxon>
    </lineage>
</organism>
<name>A0ABM0ML86_SACKO</name>
<feature type="non-terminal residue" evidence="8">
    <location>
        <position position="1"/>
    </location>
</feature>
<dbReference type="Proteomes" id="UP000694865">
    <property type="component" value="Unplaced"/>
</dbReference>
<keyword evidence="4 5" id="KW-0472">Membrane</keyword>
<evidence type="ECO:0000313" key="8">
    <source>
        <dbReference type="RefSeq" id="XP_006820777.1"/>
    </source>
</evidence>
<dbReference type="PANTHER" id="PTHR12011:SF471">
    <property type="entry name" value="G-PROTEIN COUPLED RECEPTORS FAMILY 2 PROFILE 2 DOMAIN-CONTAINING PROTEIN"/>
    <property type="match status" value="1"/>
</dbReference>
<proteinExistence type="predicted"/>
<sequence>LPFSHHFALSVITYAGFMISIICLILCLMTFCGFKNLQCDRNTIHKNLCFCLLVAEVLFMAGIDKTEKLLPCTIIAACLHYFFLAAFAWMSLEGIQLYVMLVEVFEAEHSRRKYYYPYGYD</sequence>
<feature type="transmembrane region" description="Helical" evidence="5">
    <location>
        <begin position="69"/>
        <end position="90"/>
    </location>
</feature>
<protein>
    <submittedName>
        <fullName evidence="8">Latrophilin-3-like</fullName>
    </submittedName>
</protein>
<dbReference type="GeneID" id="102807943"/>
<dbReference type="Gene3D" id="1.20.1070.10">
    <property type="entry name" value="Rhodopsin 7-helix transmembrane proteins"/>
    <property type="match status" value="1"/>
</dbReference>
<dbReference type="RefSeq" id="XP_006820777.1">
    <property type="nucleotide sequence ID" value="XM_006820714.1"/>
</dbReference>
<feature type="domain" description="G-protein coupled receptors family 2 profile 2" evidence="6">
    <location>
        <begin position="9"/>
        <end position="121"/>
    </location>
</feature>
<dbReference type="PANTHER" id="PTHR12011">
    <property type="entry name" value="ADHESION G-PROTEIN COUPLED RECEPTOR"/>
    <property type="match status" value="1"/>
</dbReference>
<gene>
    <name evidence="8" type="primary">LOC102807943</name>
</gene>
<evidence type="ECO:0000256" key="3">
    <source>
        <dbReference type="ARBA" id="ARBA00022989"/>
    </source>
</evidence>
<evidence type="ECO:0000259" key="6">
    <source>
        <dbReference type="PROSITE" id="PS50261"/>
    </source>
</evidence>
<dbReference type="InterPro" id="IPR017981">
    <property type="entry name" value="GPCR_2-like_7TM"/>
</dbReference>
<reference evidence="8" key="1">
    <citation type="submission" date="2025-08" db="UniProtKB">
        <authorList>
            <consortium name="RefSeq"/>
        </authorList>
    </citation>
    <scope>IDENTIFICATION</scope>
    <source>
        <tissue evidence="8">Testes</tissue>
    </source>
</reference>
<keyword evidence="3 5" id="KW-1133">Transmembrane helix</keyword>